<evidence type="ECO:0000313" key="2">
    <source>
        <dbReference type="Proteomes" id="UP001295444"/>
    </source>
</evidence>
<keyword evidence="2" id="KW-1185">Reference proteome</keyword>
<name>A0AAD1RLH6_PELCU</name>
<accession>A0AAD1RLH6</accession>
<evidence type="ECO:0000313" key="1">
    <source>
        <dbReference type="EMBL" id="CAH2273767.1"/>
    </source>
</evidence>
<dbReference type="Proteomes" id="UP001295444">
    <property type="component" value="Chromosome 03"/>
</dbReference>
<protein>
    <submittedName>
        <fullName evidence="1">Uncharacterized protein</fullName>
    </submittedName>
</protein>
<dbReference type="EMBL" id="OW240914">
    <property type="protein sequence ID" value="CAH2273767.1"/>
    <property type="molecule type" value="Genomic_DNA"/>
</dbReference>
<organism evidence="1 2">
    <name type="scientific">Pelobates cultripes</name>
    <name type="common">Western spadefoot toad</name>
    <dbReference type="NCBI Taxonomy" id="61616"/>
    <lineage>
        <taxon>Eukaryota</taxon>
        <taxon>Metazoa</taxon>
        <taxon>Chordata</taxon>
        <taxon>Craniata</taxon>
        <taxon>Vertebrata</taxon>
        <taxon>Euteleostomi</taxon>
        <taxon>Amphibia</taxon>
        <taxon>Batrachia</taxon>
        <taxon>Anura</taxon>
        <taxon>Pelobatoidea</taxon>
        <taxon>Pelobatidae</taxon>
        <taxon>Pelobates</taxon>
    </lineage>
</organism>
<sequence length="187" mass="20135">MGEKSCERLWSLVFDSDSEWCFPFPEGAKEQGNGGVVPRFPTSAHGLSYGRCGGCALVPLGVKISFLGPRAIAQDPDDWSLSLLPTQLARLIRVAAGICCGLYASGTEDEGTSREPGAGSKAQFLYCLFVLCLSVFPPGHREAAPLASSYSQAFEDSGERLQRLFITGSHLGSRALMRDPGSNVYFY</sequence>
<proteinExistence type="predicted"/>
<reference evidence="1" key="1">
    <citation type="submission" date="2022-03" db="EMBL/GenBank/DDBJ databases">
        <authorList>
            <person name="Alioto T."/>
            <person name="Alioto T."/>
            <person name="Gomez Garrido J."/>
        </authorList>
    </citation>
    <scope>NUCLEOTIDE SEQUENCE</scope>
</reference>
<dbReference type="AlphaFoldDB" id="A0AAD1RLH6"/>
<gene>
    <name evidence="1" type="ORF">PECUL_23A002075</name>
</gene>